<protein>
    <recommendedName>
        <fullName evidence="8">Cysteine desulfurase</fullName>
        <ecNumber evidence="8">2.8.1.7</ecNumber>
    </recommendedName>
</protein>
<evidence type="ECO:0000256" key="5">
    <source>
        <dbReference type="ARBA" id="ARBA00022898"/>
    </source>
</evidence>
<dbReference type="EMBL" id="VTOW01000002">
    <property type="protein sequence ID" value="NKE71504.1"/>
    <property type="molecule type" value="Genomic_DNA"/>
</dbReference>
<evidence type="ECO:0000256" key="2">
    <source>
        <dbReference type="ARBA" id="ARBA00002824"/>
    </source>
</evidence>
<dbReference type="Gene3D" id="3.40.640.10">
    <property type="entry name" value="Type I PLP-dependent aspartate aminotransferase-like (Major domain)"/>
    <property type="match status" value="1"/>
</dbReference>
<organism evidence="10 11">
    <name type="scientific">Candidatus Manganitrophus noduliformans</name>
    <dbReference type="NCBI Taxonomy" id="2606439"/>
    <lineage>
        <taxon>Bacteria</taxon>
        <taxon>Pseudomonadati</taxon>
        <taxon>Nitrospirota</taxon>
        <taxon>Nitrospiria</taxon>
        <taxon>Candidatus Troglogloeales</taxon>
        <taxon>Candidatus Manganitrophaceae</taxon>
        <taxon>Candidatus Manganitrophus</taxon>
    </lineage>
</organism>
<dbReference type="InterPro" id="IPR000192">
    <property type="entry name" value="Aminotrans_V_dom"/>
</dbReference>
<dbReference type="InterPro" id="IPR015421">
    <property type="entry name" value="PyrdxlP-dep_Trfase_major"/>
</dbReference>
<dbReference type="PIRSF" id="PIRSF005572">
    <property type="entry name" value="NifS"/>
    <property type="match status" value="1"/>
</dbReference>
<comment type="similarity">
    <text evidence="3 8">Belongs to the class-V pyridoxal-phosphate-dependent aminotransferase family. Csd subfamily.</text>
</comment>
<dbReference type="AlphaFoldDB" id="A0A7X6DQL9"/>
<dbReference type="GO" id="GO:0030170">
    <property type="term" value="F:pyridoxal phosphate binding"/>
    <property type="evidence" value="ECO:0007669"/>
    <property type="project" value="UniProtKB-UniRule"/>
</dbReference>
<dbReference type="GO" id="GO:0006534">
    <property type="term" value="P:cysteine metabolic process"/>
    <property type="evidence" value="ECO:0007669"/>
    <property type="project" value="UniProtKB-UniRule"/>
</dbReference>
<dbReference type="InterPro" id="IPR010970">
    <property type="entry name" value="Cys_dSase_SufS"/>
</dbReference>
<dbReference type="Gene3D" id="3.90.1150.10">
    <property type="entry name" value="Aspartate Aminotransferase, domain 1"/>
    <property type="match status" value="1"/>
</dbReference>
<keyword evidence="4 8" id="KW-0808">Transferase</keyword>
<evidence type="ECO:0000313" key="10">
    <source>
        <dbReference type="EMBL" id="NKE71504.1"/>
    </source>
</evidence>
<accession>A0A7X6DQL9</accession>
<sequence>MSLDAEQLRKDFPLLERTVHGKPLIYLDNAATTQKPVQVLDAIRDYYLSSNANVHRSIYALGEEATARYEAARDRVARFIDVPREGVVFTRGTTEAINLVAQSGGRSFLRKGDEILLTDLEHHSNLIPWQLVAKERGARLRFLPVRDGALDLDRLADCVTRKTRLIAVTALSNALGSVTPLERFREAALSVGALLLVDAAQAVAHQPISFASIGCDFLAVSGHKMLGPTGIGVLAARPDLLERMPPFFGGGEMIREVWPETATWNTLPWKFEAGTPHVAGAVGLAAAIDYLDRVGMKGIQAHGAALAEEAAAGLLKIRGTTLYGPKPGEARGPIVSFTCDGIHPHDLAASLDEEGIAIRAGHHCAQPLMRRLGIAGTARASFGLYNTSADLKIFLEAVTRAVDLFRSLRRG</sequence>
<evidence type="ECO:0000313" key="11">
    <source>
        <dbReference type="Proteomes" id="UP000534783"/>
    </source>
</evidence>
<dbReference type="InterPro" id="IPR016454">
    <property type="entry name" value="Cysteine_dSase"/>
</dbReference>
<evidence type="ECO:0000256" key="3">
    <source>
        <dbReference type="ARBA" id="ARBA00010447"/>
    </source>
</evidence>
<dbReference type="EC" id="2.8.1.7" evidence="8"/>
<evidence type="ECO:0000259" key="9">
    <source>
        <dbReference type="Pfam" id="PF00266"/>
    </source>
</evidence>
<name>A0A7X6DQL9_9BACT</name>
<dbReference type="Pfam" id="PF00266">
    <property type="entry name" value="Aminotran_5"/>
    <property type="match status" value="1"/>
</dbReference>
<reference evidence="10 11" key="1">
    <citation type="journal article" date="2020" name="Nature">
        <title>Bacterial chemolithoautotrophy via manganese oxidation.</title>
        <authorList>
            <person name="Yu H."/>
            <person name="Leadbetter J.R."/>
        </authorList>
    </citation>
    <scope>NUCLEOTIDE SEQUENCE [LARGE SCALE GENOMIC DNA]</scope>
    <source>
        <strain evidence="10 11">Mn-1</strain>
    </source>
</reference>
<comment type="function">
    <text evidence="2 8">Catalyzes the removal of elemental sulfur and selenium atoms from L-cysteine, L-cystine, L-selenocysteine, and L-selenocystine to produce L-alanine.</text>
</comment>
<comment type="catalytic activity">
    <reaction evidence="6 8">
        <text>(sulfur carrier)-H + L-cysteine = (sulfur carrier)-SH + L-alanine</text>
        <dbReference type="Rhea" id="RHEA:43892"/>
        <dbReference type="Rhea" id="RHEA-COMP:14737"/>
        <dbReference type="Rhea" id="RHEA-COMP:14739"/>
        <dbReference type="ChEBI" id="CHEBI:29917"/>
        <dbReference type="ChEBI" id="CHEBI:35235"/>
        <dbReference type="ChEBI" id="CHEBI:57972"/>
        <dbReference type="ChEBI" id="CHEBI:64428"/>
        <dbReference type="EC" id="2.8.1.7"/>
    </reaction>
</comment>
<evidence type="ECO:0000256" key="4">
    <source>
        <dbReference type="ARBA" id="ARBA00022679"/>
    </source>
</evidence>
<dbReference type="InterPro" id="IPR015424">
    <property type="entry name" value="PyrdxlP-dep_Trfase"/>
</dbReference>
<dbReference type="Proteomes" id="UP000534783">
    <property type="component" value="Unassembled WGS sequence"/>
</dbReference>
<dbReference type="SUPFAM" id="SSF53383">
    <property type="entry name" value="PLP-dependent transferases"/>
    <property type="match status" value="1"/>
</dbReference>
<gene>
    <name evidence="10" type="primary">sufS</name>
    <name evidence="10" type="ORF">MNODULE_12210</name>
</gene>
<dbReference type="PANTHER" id="PTHR43586:SF8">
    <property type="entry name" value="CYSTEINE DESULFURASE 1, CHLOROPLASTIC"/>
    <property type="match status" value="1"/>
</dbReference>
<dbReference type="PANTHER" id="PTHR43586">
    <property type="entry name" value="CYSTEINE DESULFURASE"/>
    <property type="match status" value="1"/>
</dbReference>
<keyword evidence="11" id="KW-1185">Reference proteome</keyword>
<proteinExistence type="inferred from homology"/>
<feature type="domain" description="Aminotransferase class V" evidence="9">
    <location>
        <begin position="25"/>
        <end position="393"/>
    </location>
</feature>
<dbReference type="PROSITE" id="PS00595">
    <property type="entry name" value="AA_TRANSFER_CLASS_5"/>
    <property type="match status" value="1"/>
</dbReference>
<comment type="caution">
    <text evidence="10">The sequence shown here is derived from an EMBL/GenBank/DDBJ whole genome shotgun (WGS) entry which is preliminary data.</text>
</comment>
<evidence type="ECO:0000256" key="6">
    <source>
        <dbReference type="ARBA" id="ARBA00050776"/>
    </source>
</evidence>
<dbReference type="GO" id="GO:0031071">
    <property type="term" value="F:cysteine desulfurase activity"/>
    <property type="evidence" value="ECO:0007669"/>
    <property type="project" value="UniProtKB-UniRule"/>
</dbReference>
<keyword evidence="5 8" id="KW-0663">Pyridoxal phosphate</keyword>
<dbReference type="InterPro" id="IPR020578">
    <property type="entry name" value="Aminotrans_V_PyrdxlP_BS"/>
</dbReference>
<evidence type="ECO:0000256" key="8">
    <source>
        <dbReference type="RuleBase" id="RU004506"/>
    </source>
</evidence>
<dbReference type="CDD" id="cd06453">
    <property type="entry name" value="SufS_like"/>
    <property type="match status" value="1"/>
</dbReference>
<evidence type="ECO:0000256" key="1">
    <source>
        <dbReference type="ARBA" id="ARBA00001933"/>
    </source>
</evidence>
<dbReference type="RefSeq" id="WP_168060194.1">
    <property type="nucleotide sequence ID" value="NZ_VTOW01000002.1"/>
</dbReference>
<dbReference type="InterPro" id="IPR015422">
    <property type="entry name" value="PyrdxlP-dep_Trfase_small"/>
</dbReference>
<comment type="cofactor">
    <cofactor evidence="1 7">
        <name>pyridoxal 5'-phosphate</name>
        <dbReference type="ChEBI" id="CHEBI:597326"/>
    </cofactor>
</comment>
<evidence type="ECO:0000256" key="7">
    <source>
        <dbReference type="RuleBase" id="RU004504"/>
    </source>
</evidence>
<dbReference type="NCBIfam" id="TIGR01979">
    <property type="entry name" value="sufS"/>
    <property type="match status" value="1"/>
</dbReference>